<dbReference type="GO" id="GO:0043565">
    <property type="term" value="F:sequence-specific DNA binding"/>
    <property type="evidence" value="ECO:0007669"/>
    <property type="project" value="InterPro"/>
</dbReference>
<dbReference type="PANTHER" id="PTHR31221">
    <property type="entry name" value="WRKY TRANSCRIPTION FACTOR PROTEIN 1-RELATED"/>
    <property type="match status" value="1"/>
</dbReference>
<dbReference type="Proteomes" id="UP000228380">
    <property type="component" value="Chromosome 8"/>
</dbReference>
<dbReference type="Pfam" id="PF03106">
    <property type="entry name" value="WRKY"/>
    <property type="match status" value="1"/>
</dbReference>
<dbReference type="InterPro" id="IPR044810">
    <property type="entry name" value="WRKY_plant"/>
</dbReference>
<accession>A0A8B7CYM1</accession>
<keyword evidence="3" id="KW-0238">DNA-binding</keyword>
<dbReference type="GO" id="GO:0005634">
    <property type="term" value="C:nucleus"/>
    <property type="evidence" value="ECO:0007669"/>
    <property type="project" value="UniProtKB-SubCell"/>
</dbReference>
<reference evidence="8" key="2">
    <citation type="submission" date="2025-08" db="UniProtKB">
        <authorList>
            <consortium name="RefSeq"/>
        </authorList>
    </citation>
    <scope>IDENTIFICATION</scope>
    <source>
        <tissue evidence="8">Young leaves</tissue>
    </source>
</reference>
<evidence type="ECO:0000256" key="3">
    <source>
        <dbReference type="ARBA" id="ARBA00023125"/>
    </source>
</evidence>
<reference evidence="7" key="1">
    <citation type="journal article" date="2019" name="Nat. Commun.">
        <title>Genome-wide association mapping of date palm fruit traits.</title>
        <authorList>
            <person name="Hazzouri K.M."/>
            <person name="Gros-Balthazard M."/>
            <person name="Flowers J.M."/>
            <person name="Copetti D."/>
            <person name="Lemansour A."/>
            <person name="Lebrun M."/>
            <person name="Masmoudi K."/>
            <person name="Ferrand S."/>
            <person name="Dhar M.I."/>
            <person name="Fresquez Z.A."/>
            <person name="Rosas U."/>
            <person name="Zhang J."/>
            <person name="Talag J."/>
            <person name="Lee S."/>
            <person name="Kudrna D."/>
            <person name="Powell R.F."/>
            <person name="Leitch I.J."/>
            <person name="Krueger R.R."/>
            <person name="Wing R.A."/>
            <person name="Amiri K.M.A."/>
            <person name="Purugganan M.D."/>
        </authorList>
    </citation>
    <scope>NUCLEOTIDE SEQUENCE [LARGE SCALE GENOMIC DNA]</scope>
    <source>
        <strain evidence="7">cv. Khalas</strain>
    </source>
</reference>
<evidence type="ECO:0000313" key="7">
    <source>
        <dbReference type="Proteomes" id="UP000228380"/>
    </source>
</evidence>
<dbReference type="GeneID" id="103720799"/>
<evidence type="ECO:0000313" key="8">
    <source>
        <dbReference type="RefSeq" id="XP_008808912.1"/>
    </source>
</evidence>
<dbReference type="FunFam" id="2.20.25.80:FF:000003">
    <property type="entry name" value="WRKY transcription factor 57"/>
    <property type="match status" value="1"/>
</dbReference>
<dbReference type="PROSITE" id="PS50811">
    <property type="entry name" value="WRKY"/>
    <property type="match status" value="1"/>
</dbReference>
<dbReference type="GO" id="GO:0003700">
    <property type="term" value="F:DNA-binding transcription factor activity"/>
    <property type="evidence" value="ECO:0007669"/>
    <property type="project" value="InterPro"/>
</dbReference>
<sequence length="213" mass="23409">MVMAAPLGLTDMSYDSPFFLVDGPSKVPGGGFIPAVVSDDCMLGVSHCVVPDEGLLFEEYSSVAGDPTKLQVASNCVLNAPASRMAMNGWNIMKKVDTGCRIGFRTKSQVDILDDGFKWRKYGRKSVKSSPNPRNYYRCSKEGCAVKKRVERDSEDSRYVITTYEGVHNHASPGTLCCNFNPRQAKTSAWVSYGQLPFLSEQDAGCSLFFSEL</sequence>
<dbReference type="PANTHER" id="PTHR31221:SF283">
    <property type="entry name" value="WRKY DOMAIN-CONTAINING PROTEIN"/>
    <property type="match status" value="1"/>
</dbReference>
<evidence type="ECO:0000256" key="2">
    <source>
        <dbReference type="ARBA" id="ARBA00023015"/>
    </source>
</evidence>
<evidence type="ECO:0000256" key="5">
    <source>
        <dbReference type="ARBA" id="ARBA00023242"/>
    </source>
</evidence>
<comment type="subcellular location">
    <subcellularLocation>
        <location evidence="1">Nucleus</location>
    </subcellularLocation>
</comment>
<evidence type="ECO:0000256" key="4">
    <source>
        <dbReference type="ARBA" id="ARBA00023163"/>
    </source>
</evidence>
<dbReference type="KEGG" id="pda:103720799"/>
<protein>
    <submittedName>
        <fullName evidence="8">Probable WRKY transcription factor 50</fullName>
    </submittedName>
</protein>
<dbReference type="SUPFAM" id="SSF118290">
    <property type="entry name" value="WRKY DNA-binding domain"/>
    <property type="match status" value="1"/>
</dbReference>
<proteinExistence type="predicted"/>
<organism evidence="7 8">
    <name type="scientific">Phoenix dactylifera</name>
    <name type="common">Date palm</name>
    <dbReference type="NCBI Taxonomy" id="42345"/>
    <lineage>
        <taxon>Eukaryota</taxon>
        <taxon>Viridiplantae</taxon>
        <taxon>Streptophyta</taxon>
        <taxon>Embryophyta</taxon>
        <taxon>Tracheophyta</taxon>
        <taxon>Spermatophyta</taxon>
        <taxon>Magnoliopsida</taxon>
        <taxon>Liliopsida</taxon>
        <taxon>Arecaceae</taxon>
        <taxon>Coryphoideae</taxon>
        <taxon>Phoeniceae</taxon>
        <taxon>Phoenix</taxon>
    </lineage>
</organism>
<dbReference type="RefSeq" id="XP_008808912.1">
    <property type="nucleotide sequence ID" value="XM_008810690.3"/>
</dbReference>
<evidence type="ECO:0000259" key="6">
    <source>
        <dbReference type="PROSITE" id="PS50811"/>
    </source>
</evidence>
<keyword evidence="7" id="KW-1185">Reference proteome</keyword>
<gene>
    <name evidence="8" type="primary">LOC103720799</name>
</gene>
<feature type="domain" description="WRKY" evidence="6">
    <location>
        <begin position="108"/>
        <end position="173"/>
    </location>
</feature>
<evidence type="ECO:0000256" key="1">
    <source>
        <dbReference type="ARBA" id="ARBA00004123"/>
    </source>
</evidence>
<keyword evidence="2" id="KW-0805">Transcription regulation</keyword>
<name>A0A8B7CYM1_PHODC</name>
<dbReference type="OrthoDB" id="693960at2759"/>
<keyword evidence="5" id="KW-0539">Nucleus</keyword>
<dbReference type="InterPro" id="IPR003657">
    <property type="entry name" value="WRKY_dom"/>
</dbReference>
<dbReference type="InterPro" id="IPR036576">
    <property type="entry name" value="WRKY_dom_sf"/>
</dbReference>
<dbReference type="SMART" id="SM00774">
    <property type="entry name" value="WRKY"/>
    <property type="match status" value="1"/>
</dbReference>
<dbReference type="AlphaFoldDB" id="A0A8B7CYM1"/>
<keyword evidence="4" id="KW-0804">Transcription</keyword>
<dbReference type="Gene3D" id="2.20.25.80">
    <property type="entry name" value="WRKY domain"/>
    <property type="match status" value="1"/>
</dbReference>